<evidence type="ECO:0000256" key="1">
    <source>
        <dbReference type="ARBA" id="ARBA00022723"/>
    </source>
</evidence>
<protein>
    <submittedName>
        <fullName evidence="6">ARM repeat-containing protein</fullName>
    </submittedName>
</protein>
<dbReference type="SUPFAM" id="SSF48371">
    <property type="entry name" value="ARM repeat"/>
    <property type="match status" value="1"/>
</dbReference>
<feature type="region of interest" description="Disordered" evidence="4">
    <location>
        <begin position="1480"/>
        <end position="1563"/>
    </location>
</feature>
<dbReference type="Gene3D" id="2.60.120.920">
    <property type="match status" value="2"/>
</dbReference>
<dbReference type="InterPro" id="IPR016024">
    <property type="entry name" value="ARM-type_fold"/>
</dbReference>
<dbReference type="InterPro" id="IPR043136">
    <property type="entry name" value="B30.2/SPRY_sf"/>
</dbReference>
<evidence type="ECO:0000256" key="4">
    <source>
        <dbReference type="SAM" id="MobiDB-lite"/>
    </source>
</evidence>
<feature type="region of interest" description="Disordered" evidence="4">
    <location>
        <begin position="1309"/>
        <end position="1439"/>
    </location>
</feature>
<keyword evidence="2" id="KW-0863">Zinc-finger</keyword>
<feature type="compositionally biased region" description="Acidic residues" evidence="4">
    <location>
        <begin position="1534"/>
        <end position="1563"/>
    </location>
</feature>
<feature type="region of interest" description="Disordered" evidence="4">
    <location>
        <begin position="1697"/>
        <end position="1804"/>
    </location>
</feature>
<feature type="compositionally biased region" description="Polar residues" evidence="4">
    <location>
        <begin position="1788"/>
        <end position="1798"/>
    </location>
</feature>
<feature type="region of interest" description="Disordered" evidence="4">
    <location>
        <begin position="1597"/>
        <end position="1640"/>
    </location>
</feature>
<feature type="compositionally biased region" description="Acidic residues" evidence="4">
    <location>
        <begin position="1382"/>
        <end position="1401"/>
    </location>
</feature>
<feature type="compositionally biased region" description="Acidic residues" evidence="4">
    <location>
        <begin position="1480"/>
        <end position="1491"/>
    </location>
</feature>
<sequence length="1804" mass="209107">MSNSASSKIAFSTAFIGTIMMYRLVNHLKTEYNKNNSKDITTKKAKKKITNENHINKIKKSRRYPKIEDQISLQALSELTKASNVSLRDSAMKILLDRAISDDFLPDIIKACKTDLDNDIQKKAICTVQQLSKQEENRPILVKHGILKILTELLANKKKNYLRLSVVTSIFHIIQENDDNKRAIVNYGILDSIYRILSSTPNCNNDLKYWTLLILHQLSLTEELHNKMVDRGFIKLLAQLARRTFGNTSMQKLCFHSLVRIITELDEEQSIKYLNELLKLNIITLISSCLKNEDTELVYWTIGLIHEFAVKDIARNEISNIKGLLKIMLSHLNNDEASIPRVLIRTLKCLGVGNEQFQREMIKQGIVEKLISCLNSNDEDVQCWTILLLHDLSRLGECAEEFIKGKGVNTLLMLSSEVNVHLNLHITDILVYMLSSDKNSEFINDPKFHSVVITYCQSNEPILQYAGVALLLNLVTVADEKCVYKIIEDKTLEQLRYLIFESEKTNVMILSAKILLIISSKISNERSEEINNIITFNFVLPLIEKIISITVSSIMLFFPNYINNSPLTSPQSGDDDESNAFDSPVSNNYGPFSPISPVLEKFKDCNIDEKEMKRKNKRSPVFSEMKYKEIDTLHGLLETLHIFIKSTYFDYFMEQYGDESFYGDDDYNNSDNIRNSLENLESSLLDLLVLPLVKGNSNNGKKESEMSNSSKDFSNSNDVNLSDENEMDNYGNNMKYIGSRENDYDTDYNNQNEDTEEEEEPEQEVNENEKLKTKDEMKNELSCDALNILSVFFQYEFFRDFLLKEKMISLLYSLLNENKTIAAKSIQALSLCADKCDDKQVFINELFSYQTVLNYILEGSEVSFYVERFLSLISNYSLEELSKCKDYVEFSDTDKTSSSVLSVCKWKIRNDSWKFESIRSNYGIKHKGKYIYEIVLETDGIIQIGWATKDAVFDPKAGNGIGDDENSYSYDGHRKKKWHGLNPKNNSYGESWVVNDIISTVLDLDNGEISYYQNGLPLGVAFTEIDTEKEWYPAISLSSDQGCGIHFGSTLNPLKYPQEGCIPVSLIIMEDPTIELNKLNDNEYELFEYWKYSSDESETSEEEESIFNKDIDIPNDLNQYYELTIGFGHPKDKNAWIHVGMVEELERIYTAIYHNETIYFVASECDPTDKEYATNIMYPFLESIESLDDEVTNVIDETKTIRFVSSIKYKLHEGDTLGCGYYNLNDDNEKMNEESDIFYKIVFTINGKLLKTFIMIKSKPQNEKIFYPYIFGLKKYKINFGQEIFRFKHIYSIFKDYLLSDRAITEDEENADELENNHAEETEEEEEDNDDGDYVTKPLKKSLHYHSDDGLNTTEDDNENNGYEDENSDEIMEERNLKGKEEEDYFIEPSEEEEEEEENDFSTEISFTDYDQKEMYSPVGGEEKEEDEESKKIKHINKSKNVMNWDKKENKKSNYNRNLVHYTTNGDSNDEILTSQEDDYYNEEEEEEEEIMNIHDGREEEEEEEEEGEVTELDKADDDIEIDVEDEQVKVENNMDDDDEEEEEEEEEEEQPFEEDLSYYDEDDEVINNEIEKYKQLLKKVQTCDNEEEIDSIFADLNNMANIEGSIDDDDDDEEVEEEEEEEDGNKDQHCPPFKSVSYSQINRNDTNYYRHNGHNNKNYHGQHHQNKLLHNKSESSLVKSNPRMPRKAMSIDAIDHHQHEASSSTQNKRNQNHHGSGHVNNKNSKRKGHKKNNSYSEKNKDKLTRLENLGRSYSFNGRVRNKGKNSDNNNPTPNSPLSAKPKKKRYSNMNKKQTSRSNLHENS</sequence>
<name>A0A1Y1UVC4_9FUNG</name>
<dbReference type="Pfam" id="PF00622">
    <property type="entry name" value="SPRY"/>
    <property type="match status" value="1"/>
</dbReference>
<dbReference type="STRING" id="1754191.A0A1Y1UVC4"/>
<comment type="caution">
    <text evidence="6">The sequence shown here is derived from an EMBL/GenBank/DDBJ whole genome shotgun (WGS) entry which is preliminary data.</text>
</comment>
<feature type="compositionally biased region" description="Basic residues" evidence="4">
    <location>
        <begin position="1724"/>
        <end position="1733"/>
    </location>
</feature>
<dbReference type="Proteomes" id="UP000193719">
    <property type="component" value="Unassembled WGS sequence"/>
</dbReference>
<dbReference type="InterPro" id="IPR013320">
    <property type="entry name" value="ConA-like_dom_sf"/>
</dbReference>
<feature type="domain" description="B30.2/SPRY" evidence="5">
    <location>
        <begin position="856"/>
        <end position="1054"/>
    </location>
</feature>
<dbReference type="InterPro" id="IPR011989">
    <property type="entry name" value="ARM-like"/>
</dbReference>
<evidence type="ECO:0000313" key="7">
    <source>
        <dbReference type="Proteomes" id="UP000193719"/>
    </source>
</evidence>
<accession>A0A1Y1UVC4</accession>
<dbReference type="SMART" id="SM00185">
    <property type="entry name" value="ARM"/>
    <property type="match status" value="3"/>
</dbReference>
<keyword evidence="1" id="KW-0479">Metal-binding</keyword>
<feature type="compositionally biased region" description="Low complexity" evidence="4">
    <location>
        <begin position="706"/>
        <end position="720"/>
    </location>
</feature>
<reference evidence="6 7" key="2">
    <citation type="submission" date="2016-08" db="EMBL/GenBank/DDBJ databases">
        <title>Pervasive Adenine N6-methylation of Active Genes in Fungi.</title>
        <authorList>
            <consortium name="DOE Joint Genome Institute"/>
            <person name="Mondo S.J."/>
            <person name="Dannebaum R.O."/>
            <person name="Kuo R.C."/>
            <person name="Labutti K."/>
            <person name="Haridas S."/>
            <person name="Kuo A."/>
            <person name="Salamov A."/>
            <person name="Ahrendt S.R."/>
            <person name="Lipzen A."/>
            <person name="Sullivan W."/>
            <person name="Andreopoulos W.B."/>
            <person name="Clum A."/>
            <person name="Lindquist E."/>
            <person name="Daum C."/>
            <person name="Ramamoorthy G.K."/>
            <person name="Gryganskyi A."/>
            <person name="Culley D."/>
            <person name="Magnuson J.K."/>
            <person name="James T.Y."/>
            <person name="O'Malley M.A."/>
            <person name="Stajich J.E."/>
            <person name="Spatafora J.W."/>
            <person name="Visel A."/>
            <person name="Grigoriev I.V."/>
        </authorList>
    </citation>
    <scope>NUCLEOTIDE SEQUENCE [LARGE SCALE GENOMIC DNA]</scope>
    <source>
        <strain evidence="7">finn</strain>
    </source>
</reference>
<dbReference type="GO" id="GO:0008270">
    <property type="term" value="F:zinc ion binding"/>
    <property type="evidence" value="ECO:0007669"/>
    <property type="project" value="UniProtKB-KW"/>
</dbReference>
<organism evidence="6 7">
    <name type="scientific">Piromyces finnis</name>
    <dbReference type="NCBI Taxonomy" id="1754191"/>
    <lineage>
        <taxon>Eukaryota</taxon>
        <taxon>Fungi</taxon>
        <taxon>Fungi incertae sedis</taxon>
        <taxon>Chytridiomycota</taxon>
        <taxon>Chytridiomycota incertae sedis</taxon>
        <taxon>Neocallimastigomycetes</taxon>
        <taxon>Neocallimastigales</taxon>
        <taxon>Neocallimastigaceae</taxon>
        <taxon>Piromyces</taxon>
    </lineage>
</organism>
<dbReference type="InterPro" id="IPR000225">
    <property type="entry name" value="Armadillo"/>
</dbReference>
<feature type="compositionally biased region" description="Acidic residues" evidence="4">
    <location>
        <begin position="1499"/>
        <end position="1526"/>
    </location>
</feature>
<evidence type="ECO:0000256" key="2">
    <source>
        <dbReference type="ARBA" id="ARBA00022771"/>
    </source>
</evidence>
<dbReference type="InterPro" id="IPR045129">
    <property type="entry name" value="RNF123/RKP/RSPRY1"/>
</dbReference>
<evidence type="ECO:0000259" key="5">
    <source>
        <dbReference type="PROSITE" id="PS50188"/>
    </source>
</evidence>
<gene>
    <name evidence="6" type="ORF">BCR36DRAFT_363215</name>
</gene>
<evidence type="ECO:0000256" key="3">
    <source>
        <dbReference type="ARBA" id="ARBA00022833"/>
    </source>
</evidence>
<dbReference type="OrthoDB" id="2967263at2759"/>
<evidence type="ECO:0000313" key="6">
    <source>
        <dbReference type="EMBL" id="ORX41985.1"/>
    </source>
</evidence>
<dbReference type="SMART" id="SM00449">
    <property type="entry name" value="SPRY"/>
    <property type="match status" value="1"/>
</dbReference>
<dbReference type="Gene3D" id="1.25.10.10">
    <property type="entry name" value="Leucine-rich Repeat Variant"/>
    <property type="match status" value="2"/>
</dbReference>
<dbReference type="InterPro" id="IPR003877">
    <property type="entry name" value="SPRY_dom"/>
</dbReference>
<feature type="region of interest" description="Disordered" evidence="4">
    <location>
        <begin position="1646"/>
        <end position="1665"/>
    </location>
</feature>
<dbReference type="GO" id="GO:0005737">
    <property type="term" value="C:cytoplasm"/>
    <property type="evidence" value="ECO:0007669"/>
    <property type="project" value="TreeGrafter"/>
</dbReference>
<feature type="compositionally biased region" description="Acidic residues" evidence="4">
    <location>
        <begin position="1354"/>
        <end position="1372"/>
    </location>
</feature>
<feature type="compositionally biased region" description="Low complexity" evidence="4">
    <location>
        <begin position="1767"/>
        <end position="1779"/>
    </location>
</feature>
<keyword evidence="7" id="KW-1185">Reference proteome</keyword>
<feature type="compositionally biased region" description="Acidic residues" evidence="4">
    <location>
        <begin position="753"/>
        <end position="766"/>
    </location>
</feature>
<dbReference type="PANTHER" id="PTHR13363:SF5">
    <property type="entry name" value="E3 UBIQUITIN-PROTEIN LIGASE RNF123"/>
    <property type="match status" value="1"/>
</dbReference>
<dbReference type="SUPFAM" id="SSF49899">
    <property type="entry name" value="Concanavalin A-like lectins/glucanases"/>
    <property type="match status" value="1"/>
</dbReference>
<feature type="region of interest" description="Disordered" evidence="4">
    <location>
        <begin position="696"/>
        <end position="772"/>
    </location>
</feature>
<feature type="compositionally biased region" description="Acidic residues" evidence="4">
    <location>
        <begin position="1321"/>
        <end position="1333"/>
    </location>
</feature>
<dbReference type="PANTHER" id="PTHR13363">
    <property type="entry name" value="RING FINGER AND SRY DOMAIN-CONTAINING"/>
    <property type="match status" value="1"/>
</dbReference>
<dbReference type="GO" id="GO:0051603">
    <property type="term" value="P:proteolysis involved in protein catabolic process"/>
    <property type="evidence" value="ECO:0007669"/>
    <property type="project" value="TreeGrafter"/>
</dbReference>
<dbReference type="GO" id="GO:0004842">
    <property type="term" value="F:ubiquitin-protein transferase activity"/>
    <property type="evidence" value="ECO:0007669"/>
    <property type="project" value="InterPro"/>
</dbReference>
<reference evidence="6 7" key="1">
    <citation type="submission" date="2016-08" db="EMBL/GenBank/DDBJ databases">
        <title>Genomes of anaerobic fungi encode conserved fungal cellulosomes for biomass hydrolysis.</title>
        <authorList>
            <consortium name="DOE Joint Genome Institute"/>
            <person name="Haitjema C.H."/>
            <person name="Gilmore S.P."/>
            <person name="Henske J.K."/>
            <person name="Solomon K.V."/>
            <person name="De Groot R."/>
            <person name="Kuo A."/>
            <person name="Mondo S.J."/>
            <person name="Salamov A.A."/>
            <person name="Labutti K."/>
            <person name="Zhao Z."/>
            <person name="Chiniquy J."/>
            <person name="Barry K."/>
            <person name="Brewer H.M."/>
            <person name="Purvine S.O."/>
            <person name="Wright A.T."/>
            <person name="Boxma B."/>
            <person name="Van Alen T."/>
            <person name="Hackstein J.H."/>
            <person name="Baker S.E."/>
            <person name="Grigoriev I.V."/>
            <person name="O'Malley M.A."/>
        </authorList>
    </citation>
    <scope>NUCLEOTIDE SEQUENCE [LARGE SCALE GENOMIC DNA]</scope>
    <source>
        <strain evidence="7">finn</strain>
    </source>
</reference>
<keyword evidence="3" id="KW-0862">Zinc</keyword>
<dbReference type="InterPro" id="IPR001870">
    <property type="entry name" value="B30.2/SPRY"/>
</dbReference>
<feature type="compositionally biased region" description="Acidic residues" evidence="4">
    <location>
        <begin position="1606"/>
        <end position="1625"/>
    </location>
</feature>
<dbReference type="EMBL" id="MCFH01000073">
    <property type="protein sequence ID" value="ORX41985.1"/>
    <property type="molecule type" value="Genomic_DNA"/>
</dbReference>
<feature type="compositionally biased region" description="Polar residues" evidence="4">
    <location>
        <begin position="1646"/>
        <end position="1660"/>
    </location>
</feature>
<dbReference type="PROSITE" id="PS50188">
    <property type="entry name" value="B302_SPRY"/>
    <property type="match status" value="1"/>
</dbReference>
<proteinExistence type="predicted"/>